<dbReference type="PANTHER" id="PTHR30093:SF2">
    <property type="entry name" value="TYPE II SECRETION SYSTEM PROTEIN H"/>
    <property type="match status" value="1"/>
</dbReference>
<dbReference type="EMBL" id="CP036268">
    <property type="protein sequence ID" value="QDT36644.1"/>
    <property type="molecule type" value="Genomic_DNA"/>
</dbReference>
<dbReference type="InterPro" id="IPR012902">
    <property type="entry name" value="N_methyl_site"/>
</dbReference>
<dbReference type="RefSeq" id="WP_145366096.1">
    <property type="nucleotide sequence ID" value="NZ_CP036268.1"/>
</dbReference>
<dbReference type="NCBIfam" id="TIGR02532">
    <property type="entry name" value="IV_pilin_GFxxxE"/>
    <property type="match status" value="1"/>
</dbReference>
<gene>
    <name evidence="2" type="ORF">Pan189_10050</name>
</gene>
<dbReference type="InterPro" id="IPR027558">
    <property type="entry name" value="Pre_pil_HX9DG_C"/>
</dbReference>
<reference evidence="2 3" key="1">
    <citation type="submission" date="2019-02" db="EMBL/GenBank/DDBJ databases">
        <title>Deep-cultivation of Planctomycetes and their phenomic and genomic characterization uncovers novel biology.</title>
        <authorList>
            <person name="Wiegand S."/>
            <person name="Jogler M."/>
            <person name="Boedeker C."/>
            <person name="Pinto D."/>
            <person name="Vollmers J."/>
            <person name="Rivas-Marin E."/>
            <person name="Kohn T."/>
            <person name="Peeters S.H."/>
            <person name="Heuer A."/>
            <person name="Rast P."/>
            <person name="Oberbeckmann S."/>
            <person name="Bunk B."/>
            <person name="Jeske O."/>
            <person name="Meyerdierks A."/>
            <person name="Storesund J.E."/>
            <person name="Kallscheuer N."/>
            <person name="Luecker S."/>
            <person name="Lage O.M."/>
            <person name="Pohl T."/>
            <person name="Merkel B.J."/>
            <person name="Hornburger P."/>
            <person name="Mueller R.-W."/>
            <person name="Bruemmer F."/>
            <person name="Labrenz M."/>
            <person name="Spormann A.M."/>
            <person name="Op den Camp H."/>
            <person name="Overmann J."/>
            <person name="Amann R."/>
            <person name="Jetten M.S.M."/>
            <person name="Mascher T."/>
            <person name="Medema M.H."/>
            <person name="Devos D.P."/>
            <person name="Kaster A.-K."/>
            <person name="Ovreas L."/>
            <person name="Rohde M."/>
            <person name="Galperin M.Y."/>
            <person name="Jogler C."/>
        </authorList>
    </citation>
    <scope>NUCLEOTIDE SEQUENCE [LARGE SCALE GENOMIC DNA]</scope>
    <source>
        <strain evidence="2 3">Pan189</strain>
    </source>
</reference>
<dbReference type="AlphaFoldDB" id="A0A517QYH0"/>
<accession>A0A517QYH0</accession>
<evidence type="ECO:0000313" key="2">
    <source>
        <dbReference type="EMBL" id="QDT36644.1"/>
    </source>
</evidence>
<feature type="domain" description="DUF1559" evidence="1">
    <location>
        <begin position="38"/>
        <end position="321"/>
    </location>
</feature>
<dbReference type="KEGG" id="svp:Pan189_10050"/>
<dbReference type="Proteomes" id="UP000317318">
    <property type="component" value="Chromosome"/>
</dbReference>
<dbReference type="SUPFAM" id="SSF54523">
    <property type="entry name" value="Pili subunits"/>
    <property type="match status" value="1"/>
</dbReference>
<organism evidence="2 3">
    <name type="scientific">Stratiformator vulcanicus</name>
    <dbReference type="NCBI Taxonomy" id="2527980"/>
    <lineage>
        <taxon>Bacteria</taxon>
        <taxon>Pseudomonadati</taxon>
        <taxon>Planctomycetota</taxon>
        <taxon>Planctomycetia</taxon>
        <taxon>Planctomycetales</taxon>
        <taxon>Planctomycetaceae</taxon>
        <taxon>Stratiformator</taxon>
    </lineage>
</organism>
<dbReference type="Pfam" id="PF07596">
    <property type="entry name" value="SBP_bac_10"/>
    <property type="match status" value="1"/>
</dbReference>
<proteinExistence type="predicted"/>
<dbReference type="PANTHER" id="PTHR30093">
    <property type="entry name" value="GENERAL SECRETION PATHWAY PROTEIN G"/>
    <property type="match status" value="1"/>
</dbReference>
<protein>
    <submittedName>
        <fullName evidence="2">Putative major pilin subunit</fullName>
    </submittedName>
</protein>
<dbReference type="PROSITE" id="PS00409">
    <property type="entry name" value="PROKAR_NTER_METHYL"/>
    <property type="match status" value="1"/>
</dbReference>
<name>A0A517QYH0_9PLAN</name>
<evidence type="ECO:0000259" key="1">
    <source>
        <dbReference type="Pfam" id="PF07596"/>
    </source>
</evidence>
<dbReference type="InterPro" id="IPR045584">
    <property type="entry name" value="Pilin-like"/>
</dbReference>
<sequence>MLTCKRSSRPRTGFTLIELLVVIAIIAILIALLLPAVQQARAAARRTQCKNNLKQFGLALHNYHDAYNCFPIGYNDGNIKNQNQDTSLGVGWAWGAAILPYIEQDAMYNSLNFNEPPMWGTFSNPSNPKIGEVTGGNLFPIYNVVTSALCPADSFRPKTQKDLKFGAASNYCANFGILGGGQWSRPSAEVPSHYGPEDARNNGLFMVDKVIGLRHVTDGSSNTILLGEISYRLTASGSGNDAGMGLLVGSSCVGGSCPSFVTDTTTPVRSSIGKNWSRFGRMNGMGLNTGDSNSFSGNHSGGVQFVMADGSVHFLSDNIEDNLRMAQKSFGEGISPDYRNNHTLAKVGANNNSLKNKLYSGATNSPPNSSATWASGSDFEDWMGVYQRLLARNDGLTIGKF</sequence>
<dbReference type="InterPro" id="IPR011453">
    <property type="entry name" value="DUF1559"/>
</dbReference>
<dbReference type="Gene3D" id="3.30.700.10">
    <property type="entry name" value="Glycoprotein, Type 4 Pilin"/>
    <property type="match status" value="1"/>
</dbReference>
<keyword evidence="3" id="KW-1185">Reference proteome</keyword>
<dbReference type="NCBIfam" id="TIGR04294">
    <property type="entry name" value="pre_pil_HX9DG"/>
    <property type="match status" value="1"/>
</dbReference>
<evidence type="ECO:0000313" key="3">
    <source>
        <dbReference type="Proteomes" id="UP000317318"/>
    </source>
</evidence>
<dbReference type="Pfam" id="PF07963">
    <property type="entry name" value="N_methyl"/>
    <property type="match status" value="1"/>
</dbReference>